<evidence type="ECO:0000313" key="2">
    <source>
        <dbReference type="Proteomes" id="UP000000305"/>
    </source>
</evidence>
<proteinExistence type="predicted"/>
<dbReference type="AlphaFoldDB" id="E9HQD9"/>
<evidence type="ECO:0000313" key="1">
    <source>
        <dbReference type="EMBL" id="EFX66039.1"/>
    </source>
</evidence>
<gene>
    <name evidence="1" type="ORF">DAPPUDRAFT_263774</name>
</gene>
<dbReference type="EMBL" id="GL732718">
    <property type="protein sequence ID" value="EFX66039.1"/>
    <property type="molecule type" value="Genomic_DNA"/>
</dbReference>
<reference evidence="1 2" key="1">
    <citation type="journal article" date="2011" name="Science">
        <title>The ecoresponsive genome of Daphnia pulex.</title>
        <authorList>
            <person name="Colbourne J.K."/>
            <person name="Pfrender M.E."/>
            <person name="Gilbert D."/>
            <person name="Thomas W.K."/>
            <person name="Tucker A."/>
            <person name="Oakley T.H."/>
            <person name="Tokishita S."/>
            <person name="Aerts A."/>
            <person name="Arnold G.J."/>
            <person name="Basu M.K."/>
            <person name="Bauer D.J."/>
            <person name="Caceres C.E."/>
            <person name="Carmel L."/>
            <person name="Casola C."/>
            <person name="Choi J.H."/>
            <person name="Detter J.C."/>
            <person name="Dong Q."/>
            <person name="Dusheyko S."/>
            <person name="Eads B.D."/>
            <person name="Frohlich T."/>
            <person name="Geiler-Samerotte K.A."/>
            <person name="Gerlach D."/>
            <person name="Hatcher P."/>
            <person name="Jogdeo S."/>
            <person name="Krijgsveld J."/>
            <person name="Kriventseva E.V."/>
            <person name="Kultz D."/>
            <person name="Laforsch C."/>
            <person name="Lindquist E."/>
            <person name="Lopez J."/>
            <person name="Manak J.R."/>
            <person name="Muller J."/>
            <person name="Pangilinan J."/>
            <person name="Patwardhan R.P."/>
            <person name="Pitluck S."/>
            <person name="Pritham E.J."/>
            <person name="Rechtsteiner A."/>
            <person name="Rho M."/>
            <person name="Rogozin I.B."/>
            <person name="Sakarya O."/>
            <person name="Salamov A."/>
            <person name="Schaack S."/>
            <person name="Shapiro H."/>
            <person name="Shiga Y."/>
            <person name="Skalitzky C."/>
            <person name="Smith Z."/>
            <person name="Souvorov A."/>
            <person name="Sung W."/>
            <person name="Tang Z."/>
            <person name="Tsuchiya D."/>
            <person name="Tu H."/>
            <person name="Vos H."/>
            <person name="Wang M."/>
            <person name="Wolf Y.I."/>
            <person name="Yamagata H."/>
            <person name="Yamada T."/>
            <person name="Ye Y."/>
            <person name="Shaw J.R."/>
            <person name="Andrews J."/>
            <person name="Crease T.J."/>
            <person name="Tang H."/>
            <person name="Lucas S.M."/>
            <person name="Robertson H.M."/>
            <person name="Bork P."/>
            <person name="Koonin E.V."/>
            <person name="Zdobnov E.M."/>
            <person name="Grigoriev I.V."/>
            <person name="Lynch M."/>
            <person name="Boore J.L."/>
        </authorList>
    </citation>
    <scope>NUCLEOTIDE SEQUENCE [LARGE SCALE GENOMIC DNA]</scope>
</reference>
<organism evidence="1 2">
    <name type="scientific">Daphnia pulex</name>
    <name type="common">Water flea</name>
    <dbReference type="NCBI Taxonomy" id="6669"/>
    <lineage>
        <taxon>Eukaryota</taxon>
        <taxon>Metazoa</taxon>
        <taxon>Ecdysozoa</taxon>
        <taxon>Arthropoda</taxon>
        <taxon>Crustacea</taxon>
        <taxon>Branchiopoda</taxon>
        <taxon>Diplostraca</taxon>
        <taxon>Cladocera</taxon>
        <taxon>Anomopoda</taxon>
        <taxon>Daphniidae</taxon>
        <taxon>Daphnia</taxon>
    </lineage>
</organism>
<dbReference type="InParanoid" id="E9HQD9"/>
<dbReference type="Proteomes" id="UP000000305">
    <property type="component" value="Unassembled WGS sequence"/>
</dbReference>
<sequence>MDKHVSDLCRRCFYHIRRIALIRKYLDHDATARLISAFVLSLLDNGNSFLVGLTEKHFDRLKLRKLYRNRGITVITDNSVVSYGENVWQRMVECHKVENILAKYGHFLGDWNIKRSMVVMVKTDGCSNLAANTFANNNIPGWDDDEQLPI</sequence>
<dbReference type="KEGG" id="dpx:DAPPUDRAFT_263774"/>
<dbReference type="HOGENOM" id="CLU_1742405_0_0_1"/>
<accession>E9HQD9</accession>
<name>E9HQD9_DAPPU</name>
<protein>
    <submittedName>
        <fullName evidence="1">Uncharacterized protein</fullName>
    </submittedName>
</protein>
<dbReference type="OrthoDB" id="6153050at2759"/>
<keyword evidence="2" id="KW-1185">Reference proteome</keyword>